<evidence type="ECO:0000313" key="3">
    <source>
        <dbReference type="Proteomes" id="UP000016568"/>
    </source>
</evidence>
<feature type="domain" description="Xylose isomerase-like TIM barrel" evidence="1">
    <location>
        <begin position="20"/>
        <end position="258"/>
    </location>
</feature>
<reference evidence="2 3" key="1">
    <citation type="submission" date="2013-09" db="EMBL/GenBank/DDBJ databases">
        <title>Whole genome shotgun sequence of Novosphingobium tardaugens NBRC 16725.</title>
        <authorList>
            <person name="Isaki S."/>
            <person name="Hosoyama A."/>
            <person name="Tsuchikane K."/>
            <person name="Katsumata H."/>
            <person name="Ando Y."/>
            <person name="Yamazaki S."/>
            <person name="Fujita N."/>
        </authorList>
    </citation>
    <scope>NUCLEOTIDE SEQUENCE [LARGE SCALE GENOMIC DNA]</scope>
    <source>
        <strain evidence="2 3">NBRC 16725</strain>
    </source>
</reference>
<dbReference type="RefSeq" id="WP_021691494.1">
    <property type="nucleotide sequence ID" value="NZ_BASZ01000010.1"/>
</dbReference>
<dbReference type="Gene3D" id="3.20.20.150">
    <property type="entry name" value="Divalent-metal-dependent TIM barrel enzymes"/>
    <property type="match status" value="1"/>
</dbReference>
<dbReference type="EMBL" id="BASZ01000010">
    <property type="protein sequence ID" value="GAD50676.1"/>
    <property type="molecule type" value="Genomic_DNA"/>
</dbReference>
<dbReference type="KEGG" id="ntd:EGO55_07070"/>
<dbReference type="PANTHER" id="PTHR12110">
    <property type="entry name" value="HYDROXYPYRUVATE ISOMERASE"/>
    <property type="match status" value="1"/>
</dbReference>
<comment type="caution">
    <text evidence="2">The sequence shown here is derived from an EMBL/GenBank/DDBJ whole genome shotgun (WGS) entry which is preliminary data.</text>
</comment>
<evidence type="ECO:0000259" key="1">
    <source>
        <dbReference type="Pfam" id="PF01261"/>
    </source>
</evidence>
<protein>
    <recommendedName>
        <fullName evidence="1">Xylose isomerase-like TIM barrel domain-containing protein</fullName>
    </recommendedName>
</protein>
<dbReference type="SUPFAM" id="SSF51658">
    <property type="entry name" value="Xylose isomerase-like"/>
    <property type="match status" value="1"/>
</dbReference>
<dbReference type="InterPro" id="IPR036237">
    <property type="entry name" value="Xyl_isomerase-like_sf"/>
</dbReference>
<sequence length="267" mass="28008">MKPISLDCLTLPDATPVELIEYAARTGYGSISLWVQPPALFPPMLATPAMARDIASALAANGIALGNLEVFNINSDHPVSAFEDTLAFGAALGAQSATAINFGPHRSDIAERLAAFHKLCARLGMATYVEPISMGATRTLADGVALIDAAGVDARLVLDCLHLIRTGGSPESIAAIAPATIGYVQLCDGLLAIAEDEIGVEATANRLYPCEGEFPLAEILRAVPADVQLGVEVPSLDRQEQGQPPLQRAKEAMAATRDLLKRVESGL</sequence>
<dbReference type="InterPro" id="IPR050312">
    <property type="entry name" value="IolE/XylAMocC-like"/>
</dbReference>
<dbReference type="eggNOG" id="COG1082">
    <property type="taxonomic scope" value="Bacteria"/>
</dbReference>
<dbReference type="AlphaFoldDB" id="U2YB46"/>
<proteinExistence type="predicted"/>
<organism evidence="2 3">
    <name type="scientific">Caenibius tardaugens NBRC 16725</name>
    <dbReference type="NCBI Taxonomy" id="1219035"/>
    <lineage>
        <taxon>Bacteria</taxon>
        <taxon>Pseudomonadati</taxon>
        <taxon>Pseudomonadota</taxon>
        <taxon>Alphaproteobacteria</taxon>
        <taxon>Sphingomonadales</taxon>
        <taxon>Erythrobacteraceae</taxon>
        <taxon>Caenibius</taxon>
    </lineage>
</organism>
<dbReference type="Pfam" id="PF01261">
    <property type="entry name" value="AP_endonuc_2"/>
    <property type="match status" value="1"/>
</dbReference>
<dbReference type="Proteomes" id="UP000016568">
    <property type="component" value="Unassembled WGS sequence"/>
</dbReference>
<name>U2YB46_9SPHN</name>
<keyword evidence="3" id="KW-1185">Reference proteome</keyword>
<dbReference type="OrthoDB" id="9072761at2"/>
<gene>
    <name evidence="2" type="ORF">NT2_10_01210</name>
</gene>
<evidence type="ECO:0000313" key="2">
    <source>
        <dbReference type="EMBL" id="GAD50676.1"/>
    </source>
</evidence>
<dbReference type="InterPro" id="IPR013022">
    <property type="entry name" value="Xyl_isomerase-like_TIM-brl"/>
</dbReference>
<dbReference type="PANTHER" id="PTHR12110:SF48">
    <property type="entry name" value="BLL3656 PROTEIN"/>
    <property type="match status" value="1"/>
</dbReference>
<accession>U2YB46</accession>